<keyword evidence="2" id="KW-1185">Reference proteome</keyword>
<dbReference type="EMBL" id="BAAAQD010000001">
    <property type="protein sequence ID" value="GAA1501139.1"/>
    <property type="molecule type" value="Genomic_DNA"/>
</dbReference>
<evidence type="ECO:0008006" key="3">
    <source>
        <dbReference type="Google" id="ProtNLM"/>
    </source>
</evidence>
<sequence length="384" mass="40652">MYPAPPKSPSRPLPADGVPGEAAKLSVDALVAGGDVEAAIATARRHADTGDRNAAHRLAQLLAGAGRVDEMFAFLRPRLTDPRLAEALVEASAGHGRDDEVVALLREVIAAGEHLPSWRREPNNGTWLLSQVLERQGRVDEAAALLAVSFNDVTGLAELLARHGREAELVALGAGDDGERRRIAGASLVDMLLAAERTDEAIGVLRRLAAEGDQGAACRLARWLAEHARVDEAIDALLPVAAAIEPYPGDVHGAVWQLMELLIGRGGAGDALACLDELVAGGVGFDLRYHRLDVLFACGRADEAFAELHRLAAAGDQHAESSLARMLIAAGRLEEAESVLQPGRSDHLHGELLAEVLIRQGRVDEAITVLHAREPLVWGAAAGE</sequence>
<protein>
    <recommendedName>
        <fullName evidence="3">Tetratricopeptide repeat protein</fullName>
    </recommendedName>
</protein>
<dbReference type="Proteomes" id="UP001501470">
    <property type="component" value="Unassembled WGS sequence"/>
</dbReference>
<dbReference type="Gene3D" id="1.25.40.10">
    <property type="entry name" value="Tetratricopeptide repeat domain"/>
    <property type="match status" value="1"/>
</dbReference>
<comment type="caution">
    <text evidence="1">The sequence shown here is derived from an EMBL/GenBank/DDBJ whole genome shotgun (WGS) entry which is preliminary data.</text>
</comment>
<accession>A0ABP4KGP2</accession>
<dbReference type="InterPro" id="IPR011990">
    <property type="entry name" value="TPR-like_helical_dom_sf"/>
</dbReference>
<evidence type="ECO:0000313" key="2">
    <source>
        <dbReference type="Proteomes" id="UP001501470"/>
    </source>
</evidence>
<name>A0ABP4KGP2_9ACTN</name>
<organism evidence="1 2">
    <name type="scientific">Dactylosporangium maewongense</name>
    <dbReference type="NCBI Taxonomy" id="634393"/>
    <lineage>
        <taxon>Bacteria</taxon>
        <taxon>Bacillati</taxon>
        <taxon>Actinomycetota</taxon>
        <taxon>Actinomycetes</taxon>
        <taxon>Micromonosporales</taxon>
        <taxon>Micromonosporaceae</taxon>
        <taxon>Dactylosporangium</taxon>
    </lineage>
</organism>
<gene>
    <name evidence="1" type="ORF">GCM10009827_009310</name>
</gene>
<evidence type="ECO:0000313" key="1">
    <source>
        <dbReference type="EMBL" id="GAA1501139.1"/>
    </source>
</evidence>
<reference evidence="2" key="1">
    <citation type="journal article" date="2019" name="Int. J. Syst. Evol. Microbiol.">
        <title>The Global Catalogue of Microorganisms (GCM) 10K type strain sequencing project: providing services to taxonomists for standard genome sequencing and annotation.</title>
        <authorList>
            <consortium name="The Broad Institute Genomics Platform"/>
            <consortium name="The Broad Institute Genome Sequencing Center for Infectious Disease"/>
            <person name="Wu L."/>
            <person name="Ma J."/>
        </authorList>
    </citation>
    <scope>NUCLEOTIDE SEQUENCE [LARGE SCALE GENOMIC DNA]</scope>
    <source>
        <strain evidence="2">JCM 15933</strain>
    </source>
</reference>
<proteinExistence type="predicted"/>